<protein>
    <submittedName>
        <fullName evidence="9">Type II toxin-antitoxin system VapC family toxin</fullName>
    </submittedName>
</protein>
<evidence type="ECO:0000256" key="2">
    <source>
        <dbReference type="ARBA" id="ARBA00022649"/>
    </source>
</evidence>
<evidence type="ECO:0000256" key="3">
    <source>
        <dbReference type="ARBA" id="ARBA00022722"/>
    </source>
</evidence>
<name>A0ABU4HTK8_9ACTN</name>
<comment type="caution">
    <text evidence="9">The sequence shown here is derived from an EMBL/GenBank/DDBJ whole genome shotgun (WGS) entry which is preliminary data.</text>
</comment>
<dbReference type="SUPFAM" id="SSF88723">
    <property type="entry name" value="PIN domain-like"/>
    <property type="match status" value="1"/>
</dbReference>
<reference evidence="9 10" key="2">
    <citation type="submission" date="2023-10" db="EMBL/GenBank/DDBJ databases">
        <authorList>
            <person name="Han X.F."/>
        </authorList>
    </citation>
    <scope>NUCLEOTIDE SEQUENCE [LARGE SCALE GENOMIC DNA]</scope>
    <source>
        <strain evidence="9 10">KCTC 39840</strain>
    </source>
</reference>
<comment type="cofactor">
    <cofactor evidence="1">
        <name>Mg(2+)</name>
        <dbReference type="ChEBI" id="CHEBI:18420"/>
    </cofactor>
</comment>
<sequence length="118" mass="13083">MRWLDAQEWSDLVITSVTVAEILYGIARLDDGRRKRELAEALERFVDELVHGRALSLDVDTAPHGELRAARERAGRPIDPPDAQIAAICRLHGASLATRNGRDFEGTGVSLLDPWRLG</sequence>
<dbReference type="InterPro" id="IPR002716">
    <property type="entry name" value="PIN_dom"/>
</dbReference>
<keyword evidence="2" id="KW-1277">Toxin-antitoxin system</keyword>
<dbReference type="InterPro" id="IPR029060">
    <property type="entry name" value="PIN-like_dom_sf"/>
</dbReference>
<proteinExistence type="inferred from homology"/>
<keyword evidence="10" id="KW-1185">Reference proteome</keyword>
<keyword evidence="3" id="KW-0540">Nuclease</keyword>
<keyword evidence="6" id="KW-0460">Magnesium</keyword>
<organism evidence="9 10">
    <name type="scientific">Conexibacter stalactiti</name>
    <dbReference type="NCBI Taxonomy" id="1940611"/>
    <lineage>
        <taxon>Bacteria</taxon>
        <taxon>Bacillati</taxon>
        <taxon>Actinomycetota</taxon>
        <taxon>Thermoleophilia</taxon>
        <taxon>Solirubrobacterales</taxon>
        <taxon>Conexibacteraceae</taxon>
        <taxon>Conexibacter</taxon>
    </lineage>
</organism>
<evidence type="ECO:0000256" key="4">
    <source>
        <dbReference type="ARBA" id="ARBA00022723"/>
    </source>
</evidence>
<feature type="domain" description="PIN" evidence="8">
    <location>
        <begin position="2"/>
        <end position="105"/>
    </location>
</feature>
<dbReference type="EMBL" id="JAWSTH010000061">
    <property type="protein sequence ID" value="MDW5596657.1"/>
    <property type="molecule type" value="Genomic_DNA"/>
</dbReference>
<reference evidence="10" key="1">
    <citation type="submission" date="2023-07" db="EMBL/GenBank/DDBJ databases">
        <title>Conexibacter stalactiti sp. nov., isolated from stalactites in a lava cave and emended description of the genus Conexibacter.</title>
        <authorList>
            <person name="Lee S.D."/>
        </authorList>
    </citation>
    <scope>NUCLEOTIDE SEQUENCE [LARGE SCALE GENOMIC DNA]</scope>
    <source>
        <strain evidence="10">KCTC 39840</strain>
    </source>
</reference>
<keyword evidence="4" id="KW-0479">Metal-binding</keyword>
<evidence type="ECO:0000259" key="8">
    <source>
        <dbReference type="Pfam" id="PF01850"/>
    </source>
</evidence>
<evidence type="ECO:0000313" key="9">
    <source>
        <dbReference type="EMBL" id="MDW5596657.1"/>
    </source>
</evidence>
<dbReference type="Proteomes" id="UP001284601">
    <property type="component" value="Unassembled WGS sequence"/>
</dbReference>
<dbReference type="PANTHER" id="PTHR33653">
    <property type="entry name" value="RIBONUCLEASE VAPC2"/>
    <property type="match status" value="1"/>
</dbReference>
<dbReference type="Gene3D" id="3.40.50.1010">
    <property type="entry name" value="5'-nuclease"/>
    <property type="match status" value="1"/>
</dbReference>
<gene>
    <name evidence="9" type="ORF">R7226_20080</name>
</gene>
<dbReference type="InterPro" id="IPR050556">
    <property type="entry name" value="Type_II_TA_system_RNase"/>
</dbReference>
<dbReference type="CDD" id="cd18731">
    <property type="entry name" value="PIN_NgFitB-like"/>
    <property type="match status" value="1"/>
</dbReference>
<evidence type="ECO:0000256" key="5">
    <source>
        <dbReference type="ARBA" id="ARBA00022801"/>
    </source>
</evidence>
<accession>A0ABU4HTK8</accession>
<evidence type="ECO:0000256" key="6">
    <source>
        <dbReference type="ARBA" id="ARBA00022842"/>
    </source>
</evidence>
<dbReference type="Pfam" id="PF01850">
    <property type="entry name" value="PIN"/>
    <property type="match status" value="1"/>
</dbReference>
<comment type="similarity">
    <text evidence="7">Belongs to the PINc/VapC protein family.</text>
</comment>
<evidence type="ECO:0000256" key="7">
    <source>
        <dbReference type="ARBA" id="ARBA00038093"/>
    </source>
</evidence>
<keyword evidence="5" id="KW-0378">Hydrolase</keyword>
<evidence type="ECO:0000256" key="1">
    <source>
        <dbReference type="ARBA" id="ARBA00001946"/>
    </source>
</evidence>
<dbReference type="PANTHER" id="PTHR33653:SF1">
    <property type="entry name" value="RIBONUCLEASE VAPC2"/>
    <property type="match status" value="1"/>
</dbReference>
<evidence type="ECO:0000313" key="10">
    <source>
        <dbReference type="Proteomes" id="UP001284601"/>
    </source>
</evidence>